<keyword evidence="6 9" id="KW-0472">Membrane</keyword>
<evidence type="ECO:0000256" key="4">
    <source>
        <dbReference type="ARBA" id="ARBA00022692"/>
    </source>
</evidence>
<dbReference type="InterPro" id="IPR050487">
    <property type="entry name" value="FtsQ_DivIB"/>
</dbReference>
<name>A0A6N9QW95_9MICC</name>
<dbReference type="PROSITE" id="PS51779">
    <property type="entry name" value="POTRA"/>
    <property type="match status" value="1"/>
</dbReference>
<keyword evidence="4 9" id="KW-0812">Transmembrane</keyword>
<evidence type="ECO:0000256" key="2">
    <source>
        <dbReference type="ARBA" id="ARBA00022475"/>
    </source>
</evidence>
<dbReference type="GO" id="GO:0005886">
    <property type="term" value="C:plasma membrane"/>
    <property type="evidence" value="ECO:0007669"/>
    <property type="project" value="TreeGrafter"/>
</dbReference>
<evidence type="ECO:0000256" key="6">
    <source>
        <dbReference type="ARBA" id="ARBA00023136"/>
    </source>
</evidence>
<dbReference type="EMBL" id="WMHZ01000001">
    <property type="protein sequence ID" value="NDO76731.1"/>
    <property type="molecule type" value="Genomic_DNA"/>
</dbReference>
<protein>
    <submittedName>
        <fullName evidence="11">FtsQ-type POTRA domain-containing protein</fullName>
    </submittedName>
</protein>
<evidence type="ECO:0000256" key="5">
    <source>
        <dbReference type="ARBA" id="ARBA00022989"/>
    </source>
</evidence>
<accession>A0A6N9QW95</accession>
<gene>
    <name evidence="11" type="ORF">GKZ75_00385</name>
</gene>
<sequence length="421" mass="43583">MARSVPPHQPRVGGAPFDAASTGDEPGAGTARGTGAEPGADTTHVSGDEPGTEATGSPVTGADPTTPRDTDLPFPSAGPTGTGSSAVGRASRGRTARASTGRSRSARGRDAASEDTLDDAAATDEQTPVRVHGGAKVTRVATDELEAVPSAGGRFSTWRAQRRAARAAEEAPEQTAAEPDEDSTTVVPFPPSPHRRTRRRRLLALLLSLVVLAALALVVFFSPLFATRTIDVQGATLTDPRTVEQALAGYEGVPMTRISKQEIMDSVGDVPQVKSVDVVLRPPHTITVHLHERVGVAVVEDGADLVLVDSEGKPLSTVPRAQRPDVPLVAGGRGVLSTQKFTDVSEVLAALPADVLSRLDAADAPSGSAVELTLKDGKKVLWGDAGESELKSQVVAAIVNSDATKDATLIDVSAPLHPVVR</sequence>
<dbReference type="Proteomes" id="UP000471026">
    <property type="component" value="Unassembled WGS sequence"/>
</dbReference>
<dbReference type="PANTHER" id="PTHR37820:SF1">
    <property type="entry name" value="CELL DIVISION PROTEIN FTSQ"/>
    <property type="match status" value="1"/>
</dbReference>
<comment type="caution">
    <text evidence="11">The sequence shown here is derived from an EMBL/GenBank/DDBJ whole genome shotgun (WGS) entry which is preliminary data.</text>
</comment>
<dbReference type="AlphaFoldDB" id="A0A6N9QW95"/>
<evidence type="ECO:0000259" key="10">
    <source>
        <dbReference type="PROSITE" id="PS51779"/>
    </source>
</evidence>
<dbReference type="Pfam" id="PF08478">
    <property type="entry name" value="POTRA_1"/>
    <property type="match status" value="1"/>
</dbReference>
<evidence type="ECO:0000313" key="12">
    <source>
        <dbReference type="Proteomes" id="UP000471026"/>
    </source>
</evidence>
<keyword evidence="2" id="KW-1003">Cell membrane</keyword>
<feature type="domain" description="POTRA" evidence="10">
    <location>
        <begin position="225"/>
        <end position="293"/>
    </location>
</feature>
<feature type="region of interest" description="Disordered" evidence="8">
    <location>
        <begin position="160"/>
        <end position="194"/>
    </location>
</feature>
<dbReference type="GO" id="GO:0051301">
    <property type="term" value="P:cell division"/>
    <property type="evidence" value="ECO:0007669"/>
    <property type="project" value="UniProtKB-KW"/>
</dbReference>
<evidence type="ECO:0000256" key="9">
    <source>
        <dbReference type="SAM" id="Phobius"/>
    </source>
</evidence>
<dbReference type="InterPro" id="IPR013685">
    <property type="entry name" value="POTRA_FtsQ_type"/>
</dbReference>
<comment type="subcellular location">
    <subcellularLocation>
        <location evidence="1">Membrane</location>
    </subcellularLocation>
</comment>
<evidence type="ECO:0000256" key="8">
    <source>
        <dbReference type="SAM" id="MobiDB-lite"/>
    </source>
</evidence>
<dbReference type="InterPro" id="IPR005548">
    <property type="entry name" value="Cell_div_FtsQ/DivIB_C"/>
</dbReference>
<feature type="transmembrane region" description="Helical" evidence="9">
    <location>
        <begin position="202"/>
        <end position="226"/>
    </location>
</feature>
<dbReference type="InterPro" id="IPR034746">
    <property type="entry name" value="POTRA"/>
</dbReference>
<organism evidence="11 12">
    <name type="scientific">Kocuria marina subsp. indica</name>
    <dbReference type="NCBI Taxonomy" id="1049583"/>
    <lineage>
        <taxon>Bacteria</taxon>
        <taxon>Bacillati</taxon>
        <taxon>Actinomycetota</taxon>
        <taxon>Actinomycetes</taxon>
        <taxon>Micrococcales</taxon>
        <taxon>Micrococcaceae</taxon>
        <taxon>Kocuria</taxon>
    </lineage>
</organism>
<reference evidence="11 12" key="1">
    <citation type="submission" date="2019-11" db="EMBL/GenBank/DDBJ databases">
        <title>Draft genome sequence of Kocuria indica DP-K7, a methyl red degrading Actinobacterium.</title>
        <authorList>
            <person name="Kumaran S."/>
            <person name="Tischler D."/>
            <person name="Ngo A.C.R."/>
            <person name="Schultes F."/>
        </authorList>
    </citation>
    <scope>NUCLEOTIDE SEQUENCE [LARGE SCALE GENOMIC DNA]</scope>
    <source>
        <strain evidence="11 12">DP-K7</strain>
    </source>
</reference>
<dbReference type="PANTHER" id="PTHR37820">
    <property type="entry name" value="CELL DIVISION PROTEIN DIVIB"/>
    <property type="match status" value="1"/>
</dbReference>
<dbReference type="Pfam" id="PF03799">
    <property type="entry name" value="FtsQ_DivIB_C"/>
    <property type="match status" value="1"/>
</dbReference>
<feature type="compositionally biased region" description="Acidic residues" evidence="8">
    <location>
        <begin position="113"/>
        <end position="122"/>
    </location>
</feature>
<evidence type="ECO:0000313" key="11">
    <source>
        <dbReference type="EMBL" id="NDO76731.1"/>
    </source>
</evidence>
<evidence type="ECO:0000256" key="1">
    <source>
        <dbReference type="ARBA" id="ARBA00004370"/>
    </source>
</evidence>
<evidence type="ECO:0000256" key="7">
    <source>
        <dbReference type="ARBA" id="ARBA00023306"/>
    </source>
</evidence>
<keyword evidence="7" id="KW-0131">Cell cycle</keyword>
<proteinExistence type="predicted"/>
<feature type="region of interest" description="Disordered" evidence="8">
    <location>
        <begin position="1"/>
        <end position="135"/>
    </location>
</feature>
<keyword evidence="3" id="KW-0132">Cell division</keyword>
<keyword evidence="5 9" id="KW-1133">Transmembrane helix</keyword>
<evidence type="ECO:0000256" key="3">
    <source>
        <dbReference type="ARBA" id="ARBA00022618"/>
    </source>
</evidence>
<dbReference type="RefSeq" id="WP_162228308.1">
    <property type="nucleotide sequence ID" value="NZ_WMHZ01000001.1"/>
</dbReference>